<evidence type="ECO:0000256" key="6">
    <source>
        <dbReference type="ARBA" id="ARBA00013023"/>
    </source>
</evidence>
<comment type="catalytic activity">
    <reaction evidence="18">
        <text>(6S)-5,6,7,8-tetrahydrofolyl-(gamma-L-Glu)(n) + L-glutamate + ATP = (6S)-5,6,7,8-tetrahydrofolyl-(gamma-L-Glu)(n+1) + ADP + phosphate + H(+)</text>
        <dbReference type="Rhea" id="RHEA:10580"/>
        <dbReference type="Rhea" id="RHEA-COMP:14738"/>
        <dbReference type="Rhea" id="RHEA-COMP:14740"/>
        <dbReference type="ChEBI" id="CHEBI:15378"/>
        <dbReference type="ChEBI" id="CHEBI:29985"/>
        <dbReference type="ChEBI" id="CHEBI:30616"/>
        <dbReference type="ChEBI" id="CHEBI:43474"/>
        <dbReference type="ChEBI" id="CHEBI:141005"/>
        <dbReference type="ChEBI" id="CHEBI:456216"/>
        <dbReference type="EC" id="6.3.2.17"/>
    </reaction>
</comment>
<dbReference type="RefSeq" id="WP_146455966.1">
    <property type="nucleotide sequence ID" value="NZ_SJPW01000002.1"/>
</dbReference>
<keyword evidence="26" id="KW-1185">Reference proteome</keyword>
<dbReference type="Pfam" id="PF02875">
    <property type="entry name" value="Mur_ligase_C"/>
    <property type="match status" value="1"/>
</dbReference>
<dbReference type="EC" id="6.3.2.17" evidence="7"/>
<proteinExistence type="inferred from homology"/>
<comment type="similarity">
    <text evidence="5 22">Belongs to the folylpolyglutamate synthase family.</text>
</comment>
<dbReference type="PANTHER" id="PTHR11136">
    <property type="entry name" value="FOLYLPOLYGLUTAMATE SYNTHASE-RELATED"/>
    <property type="match status" value="1"/>
</dbReference>
<evidence type="ECO:0000256" key="2">
    <source>
        <dbReference type="ARBA" id="ARBA00002714"/>
    </source>
</evidence>
<dbReference type="GO" id="GO:0046656">
    <property type="term" value="P:folic acid biosynthetic process"/>
    <property type="evidence" value="ECO:0007669"/>
    <property type="project" value="UniProtKB-KW"/>
</dbReference>
<protein>
    <recommendedName>
        <fullName evidence="8">Dihydrofolate synthase/folylpolyglutamate synthase</fullName>
        <ecNumber evidence="6">6.3.2.12</ecNumber>
        <ecNumber evidence="7">6.3.2.17</ecNumber>
    </recommendedName>
    <alternativeName>
        <fullName evidence="17">Folylpoly-gamma-glutamate synthetase-dihydrofolate synthetase</fullName>
    </alternativeName>
    <alternativeName>
        <fullName evidence="15">Folylpolyglutamate synthetase</fullName>
    </alternativeName>
    <alternativeName>
        <fullName evidence="16">Tetrahydrofolylpolyglutamate synthase</fullName>
    </alternativeName>
</protein>
<gene>
    <name evidence="25" type="ORF">Poly51_15890</name>
</gene>
<evidence type="ECO:0000256" key="12">
    <source>
        <dbReference type="ARBA" id="ARBA00022840"/>
    </source>
</evidence>
<evidence type="ECO:0000256" key="14">
    <source>
        <dbReference type="ARBA" id="ARBA00022909"/>
    </source>
</evidence>
<evidence type="ECO:0000256" key="4">
    <source>
        <dbReference type="ARBA" id="ARBA00005150"/>
    </source>
</evidence>
<keyword evidence="10" id="KW-0479">Metal-binding</keyword>
<dbReference type="GO" id="GO:0004326">
    <property type="term" value="F:tetrahydrofolylpolyglutamate synthase activity"/>
    <property type="evidence" value="ECO:0007669"/>
    <property type="project" value="UniProtKB-EC"/>
</dbReference>
<dbReference type="EC" id="6.3.2.12" evidence="6"/>
<comment type="cofactor">
    <cofactor evidence="1">
        <name>Mg(2+)</name>
        <dbReference type="ChEBI" id="CHEBI:18420"/>
    </cofactor>
</comment>
<accession>A0A5C6FGL2</accession>
<feature type="domain" description="Mur ligase C-terminal" evidence="23">
    <location>
        <begin position="322"/>
        <end position="450"/>
    </location>
</feature>
<dbReference type="EMBL" id="SJPW01000002">
    <property type="protein sequence ID" value="TWU58809.1"/>
    <property type="molecule type" value="Genomic_DNA"/>
</dbReference>
<evidence type="ECO:0000256" key="16">
    <source>
        <dbReference type="ARBA" id="ARBA00030592"/>
    </source>
</evidence>
<comment type="catalytic activity">
    <reaction evidence="21">
        <text>7,8-dihydropteroate + L-glutamate + ATP = 7,8-dihydrofolate + ADP + phosphate + H(+)</text>
        <dbReference type="Rhea" id="RHEA:23584"/>
        <dbReference type="ChEBI" id="CHEBI:15378"/>
        <dbReference type="ChEBI" id="CHEBI:17839"/>
        <dbReference type="ChEBI" id="CHEBI:29985"/>
        <dbReference type="ChEBI" id="CHEBI:30616"/>
        <dbReference type="ChEBI" id="CHEBI:43474"/>
        <dbReference type="ChEBI" id="CHEBI:57451"/>
        <dbReference type="ChEBI" id="CHEBI:456216"/>
        <dbReference type="EC" id="6.3.2.12"/>
    </reaction>
</comment>
<comment type="catalytic activity">
    <reaction evidence="19">
        <text>10-formyltetrahydrofolyl-(gamma-L-Glu)(n) + L-glutamate + ATP = 10-formyltetrahydrofolyl-(gamma-L-Glu)(n+1) + ADP + phosphate + H(+)</text>
        <dbReference type="Rhea" id="RHEA:51904"/>
        <dbReference type="Rhea" id="RHEA-COMP:13088"/>
        <dbReference type="Rhea" id="RHEA-COMP:14300"/>
        <dbReference type="ChEBI" id="CHEBI:15378"/>
        <dbReference type="ChEBI" id="CHEBI:29985"/>
        <dbReference type="ChEBI" id="CHEBI:30616"/>
        <dbReference type="ChEBI" id="CHEBI:43474"/>
        <dbReference type="ChEBI" id="CHEBI:134413"/>
        <dbReference type="ChEBI" id="CHEBI:456216"/>
        <dbReference type="EC" id="6.3.2.17"/>
    </reaction>
</comment>
<evidence type="ECO:0000256" key="11">
    <source>
        <dbReference type="ARBA" id="ARBA00022741"/>
    </source>
</evidence>
<evidence type="ECO:0000313" key="25">
    <source>
        <dbReference type="EMBL" id="TWU58809.1"/>
    </source>
</evidence>
<keyword evidence="9 22" id="KW-0436">Ligase</keyword>
<dbReference type="Proteomes" id="UP000318288">
    <property type="component" value="Unassembled WGS sequence"/>
</dbReference>
<dbReference type="OrthoDB" id="9809356at2"/>
<dbReference type="SUPFAM" id="SSF53623">
    <property type="entry name" value="MurD-like peptide ligases, catalytic domain"/>
    <property type="match status" value="1"/>
</dbReference>
<dbReference type="InterPro" id="IPR013221">
    <property type="entry name" value="Mur_ligase_cen"/>
</dbReference>
<keyword evidence="13" id="KW-0460">Magnesium</keyword>
<dbReference type="PIRSF" id="PIRSF001563">
    <property type="entry name" value="Folylpolyglu_synth"/>
    <property type="match status" value="1"/>
</dbReference>
<reference evidence="25 26" key="1">
    <citation type="submission" date="2019-02" db="EMBL/GenBank/DDBJ databases">
        <title>Deep-cultivation of Planctomycetes and their phenomic and genomic characterization uncovers novel biology.</title>
        <authorList>
            <person name="Wiegand S."/>
            <person name="Jogler M."/>
            <person name="Boedeker C."/>
            <person name="Pinto D."/>
            <person name="Vollmers J."/>
            <person name="Rivas-Marin E."/>
            <person name="Kohn T."/>
            <person name="Peeters S.H."/>
            <person name="Heuer A."/>
            <person name="Rast P."/>
            <person name="Oberbeckmann S."/>
            <person name="Bunk B."/>
            <person name="Jeske O."/>
            <person name="Meyerdierks A."/>
            <person name="Storesund J.E."/>
            <person name="Kallscheuer N."/>
            <person name="Luecker S."/>
            <person name="Lage O.M."/>
            <person name="Pohl T."/>
            <person name="Merkel B.J."/>
            <person name="Hornburger P."/>
            <person name="Mueller R.-W."/>
            <person name="Bruemmer F."/>
            <person name="Labrenz M."/>
            <person name="Spormann A.M."/>
            <person name="Op Den Camp H."/>
            <person name="Overmann J."/>
            <person name="Amann R."/>
            <person name="Jetten M.S.M."/>
            <person name="Mascher T."/>
            <person name="Medema M.H."/>
            <person name="Devos D.P."/>
            <person name="Kaster A.-K."/>
            <person name="Ovreas L."/>
            <person name="Rohde M."/>
            <person name="Galperin M.Y."/>
            <person name="Jogler C."/>
        </authorList>
    </citation>
    <scope>NUCLEOTIDE SEQUENCE [LARGE SCALE GENOMIC DNA]</scope>
    <source>
        <strain evidence="25 26">Poly51</strain>
    </source>
</reference>
<sequence length="465" mass="50215">MTNDDGAYRQALDFLYDRINYERMTSGTSRYPFRLTRMRELLQRLDLGHWLHGDESGPHVPLVHIAGTKGKGSTASMVAASLTAAGIKTGLYTSPHLYDLEERFRVDGELCRPADLVRLVDTVRPLDEELIAEDKGAASFFELTTALALLHFHRSGCGAVVLETGLGGRLDSTNVCRPDVTAITTIGLDHQHVLGDTLAKIAAEKAGIIKPGVPVISGVVADEPADVIEQVASNQNARLLKIDRDFSIDWKLKPDWGSNVEFHGKTSPLSASLATTLAMEGQHQSRNAATAIAITQVLRDRLSLSIDDDTIAGALANLCCEGRIQRYRLNSGVTGIVDAAHNEDSIGALCDSVRNRATGPVAIVFGTSHDKSADRMLELIAQLAMQVDLRTIQLTRFQGNPRWRPPAELMAMVPDSIVAKAAVNENAIAACEAALRTVSPDGTLVVCGSFFLAAEAAPWMRSNES</sequence>
<dbReference type="GO" id="GO:0005737">
    <property type="term" value="C:cytoplasm"/>
    <property type="evidence" value="ECO:0007669"/>
    <property type="project" value="TreeGrafter"/>
</dbReference>
<comment type="catalytic activity">
    <reaction evidence="20">
        <text>(6R)-5,10-methylenetetrahydrofolyl-(gamma-L-Glu)(n) + L-glutamate + ATP = (6R)-5,10-methylenetetrahydrofolyl-(gamma-L-Glu)(n+1) + ADP + phosphate + H(+)</text>
        <dbReference type="Rhea" id="RHEA:51912"/>
        <dbReference type="Rhea" id="RHEA-COMP:13257"/>
        <dbReference type="Rhea" id="RHEA-COMP:13258"/>
        <dbReference type="ChEBI" id="CHEBI:15378"/>
        <dbReference type="ChEBI" id="CHEBI:29985"/>
        <dbReference type="ChEBI" id="CHEBI:30616"/>
        <dbReference type="ChEBI" id="CHEBI:43474"/>
        <dbReference type="ChEBI" id="CHEBI:136572"/>
        <dbReference type="ChEBI" id="CHEBI:456216"/>
        <dbReference type="EC" id="6.3.2.17"/>
    </reaction>
</comment>
<evidence type="ECO:0000256" key="8">
    <source>
        <dbReference type="ARBA" id="ARBA00019357"/>
    </source>
</evidence>
<dbReference type="SUPFAM" id="SSF53244">
    <property type="entry name" value="MurD-like peptide ligases, peptide-binding domain"/>
    <property type="match status" value="1"/>
</dbReference>
<dbReference type="GO" id="GO:0046872">
    <property type="term" value="F:metal ion binding"/>
    <property type="evidence" value="ECO:0007669"/>
    <property type="project" value="UniProtKB-KW"/>
</dbReference>
<comment type="caution">
    <text evidence="25">The sequence shown here is derived from an EMBL/GenBank/DDBJ whole genome shotgun (WGS) entry which is preliminary data.</text>
</comment>
<dbReference type="InterPro" id="IPR001645">
    <property type="entry name" value="Folylpolyglutamate_synth"/>
</dbReference>
<name>A0A5C6FGL2_9BACT</name>
<keyword evidence="14" id="KW-0289">Folate biosynthesis</keyword>
<evidence type="ECO:0000256" key="5">
    <source>
        <dbReference type="ARBA" id="ARBA00008276"/>
    </source>
</evidence>
<dbReference type="GO" id="GO:0005524">
    <property type="term" value="F:ATP binding"/>
    <property type="evidence" value="ECO:0007669"/>
    <property type="project" value="UniProtKB-KW"/>
</dbReference>
<evidence type="ECO:0000256" key="15">
    <source>
        <dbReference type="ARBA" id="ARBA00030048"/>
    </source>
</evidence>
<dbReference type="Gene3D" id="3.40.1190.10">
    <property type="entry name" value="Mur-like, catalytic domain"/>
    <property type="match status" value="1"/>
</dbReference>
<organism evidence="25 26">
    <name type="scientific">Rubripirellula tenax</name>
    <dbReference type="NCBI Taxonomy" id="2528015"/>
    <lineage>
        <taxon>Bacteria</taxon>
        <taxon>Pseudomonadati</taxon>
        <taxon>Planctomycetota</taxon>
        <taxon>Planctomycetia</taxon>
        <taxon>Pirellulales</taxon>
        <taxon>Pirellulaceae</taxon>
        <taxon>Rubripirellula</taxon>
    </lineage>
</organism>
<dbReference type="FunFam" id="3.40.1190.10:FF:000011">
    <property type="entry name" value="Folylpolyglutamate synthase/dihydrofolate synthase"/>
    <property type="match status" value="1"/>
</dbReference>
<evidence type="ECO:0000256" key="17">
    <source>
        <dbReference type="ARBA" id="ARBA00032510"/>
    </source>
</evidence>
<evidence type="ECO:0000256" key="10">
    <source>
        <dbReference type="ARBA" id="ARBA00022723"/>
    </source>
</evidence>
<feature type="domain" description="Mur ligase central" evidence="24">
    <location>
        <begin position="65"/>
        <end position="294"/>
    </location>
</feature>
<evidence type="ECO:0000256" key="19">
    <source>
        <dbReference type="ARBA" id="ARBA00047808"/>
    </source>
</evidence>
<comment type="pathway">
    <text evidence="4">Cofactor biosynthesis; tetrahydrofolylpolyglutamate biosynthesis.</text>
</comment>
<dbReference type="NCBIfam" id="TIGR01499">
    <property type="entry name" value="folC"/>
    <property type="match status" value="1"/>
</dbReference>
<keyword evidence="11 22" id="KW-0547">Nucleotide-binding</keyword>
<evidence type="ECO:0000313" key="26">
    <source>
        <dbReference type="Proteomes" id="UP000318288"/>
    </source>
</evidence>
<evidence type="ECO:0000256" key="7">
    <source>
        <dbReference type="ARBA" id="ARBA00013025"/>
    </source>
</evidence>
<evidence type="ECO:0000256" key="13">
    <source>
        <dbReference type="ARBA" id="ARBA00022842"/>
    </source>
</evidence>
<evidence type="ECO:0000259" key="23">
    <source>
        <dbReference type="Pfam" id="PF02875"/>
    </source>
</evidence>
<dbReference type="Gene3D" id="3.90.190.20">
    <property type="entry name" value="Mur ligase, C-terminal domain"/>
    <property type="match status" value="1"/>
</dbReference>
<dbReference type="AlphaFoldDB" id="A0A5C6FGL2"/>
<evidence type="ECO:0000256" key="22">
    <source>
        <dbReference type="PIRNR" id="PIRNR001563"/>
    </source>
</evidence>
<evidence type="ECO:0000256" key="18">
    <source>
        <dbReference type="ARBA" id="ARBA00047493"/>
    </source>
</evidence>
<dbReference type="PANTHER" id="PTHR11136:SF0">
    <property type="entry name" value="DIHYDROFOLATE SYNTHETASE-RELATED"/>
    <property type="match status" value="1"/>
</dbReference>
<evidence type="ECO:0000256" key="3">
    <source>
        <dbReference type="ARBA" id="ARBA00004799"/>
    </source>
</evidence>
<comment type="pathway">
    <text evidence="3">Cofactor biosynthesis; tetrahydrofolate biosynthesis; 7,8-dihydrofolate from 2-amino-4-hydroxy-6-hydroxymethyl-7,8-dihydropteridine diphosphate and 4-aminobenzoate: step 2/2.</text>
</comment>
<keyword evidence="12 22" id="KW-0067">ATP-binding</keyword>
<evidence type="ECO:0000256" key="20">
    <source>
        <dbReference type="ARBA" id="ARBA00049035"/>
    </source>
</evidence>
<dbReference type="InterPro" id="IPR004101">
    <property type="entry name" value="Mur_ligase_C"/>
</dbReference>
<evidence type="ECO:0000256" key="9">
    <source>
        <dbReference type="ARBA" id="ARBA00022598"/>
    </source>
</evidence>
<evidence type="ECO:0000256" key="1">
    <source>
        <dbReference type="ARBA" id="ARBA00001946"/>
    </source>
</evidence>
<evidence type="ECO:0000259" key="24">
    <source>
        <dbReference type="Pfam" id="PF08245"/>
    </source>
</evidence>
<dbReference type="InterPro" id="IPR036615">
    <property type="entry name" value="Mur_ligase_C_dom_sf"/>
</dbReference>
<evidence type="ECO:0000256" key="21">
    <source>
        <dbReference type="ARBA" id="ARBA00049161"/>
    </source>
</evidence>
<dbReference type="InterPro" id="IPR036565">
    <property type="entry name" value="Mur-like_cat_sf"/>
</dbReference>
<dbReference type="Pfam" id="PF08245">
    <property type="entry name" value="Mur_ligase_M"/>
    <property type="match status" value="1"/>
</dbReference>
<comment type="function">
    <text evidence="2">Functions in two distinct reactions of the de novo folate biosynthetic pathway. Catalyzes the addition of a glutamate residue to dihydropteroate (7,8-dihydropteroate or H2Pte) to form dihydrofolate (7,8-dihydrofolate monoglutamate or H2Pte-Glu). Also catalyzes successive additions of L-glutamate to tetrahydrofolate or 10-formyltetrahydrofolate or 5,10-methylenetetrahydrofolate, leading to folylpolyglutamate derivatives.</text>
</comment>
<dbReference type="GO" id="GO:0008841">
    <property type="term" value="F:dihydrofolate synthase activity"/>
    <property type="evidence" value="ECO:0007669"/>
    <property type="project" value="UniProtKB-EC"/>
</dbReference>